<dbReference type="EMBL" id="OX459955">
    <property type="protein sequence ID" value="CAI9159943.1"/>
    <property type="molecule type" value="Genomic_DNA"/>
</dbReference>
<keyword evidence="3" id="KW-1185">Reference proteome</keyword>
<proteinExistence type="predicted"/>
<protein>
    <submittedName>
        <fullName evidence="2">Uncharacterized protein</fullName>
    </submittedName>
</protein>
<feature type="region of interest" description="Disordered" evidence="1">
    <location>
        <begin position="171"/>
        <end position="190"/>
    </location>
</feature>
<gene>
    <name evidence="2" type="ORF">MRATA1EN1_LOCUS8905</name>
</gene>
<accession>A0ABN8YEI9</accession>
<organism evidence="2 3">
    <name type="scientific">Rangifer tarandus platyrhynchus</name>
    <name type="common">Svalbard reindeer</name>
    <dbReference type="NCBI Taxonomy" id="3082113"/>
    <lineage>
        <taxon>Eukaryota</taxon>
        <taxon>Metazoa</taxon>
        <taxon>Chordata</taxon>
        <taxon>Craniata</taxon>
        <taxon>Vertebrata</taxon>
        <taxon>Euteleostomi</taxon>
        <taxon>Mammalia</taxon>
        <taxon>Eutheria</taxon>
        <taxon>Laurasiatheria</taxon>
        <taxon>Artiodactyla</taxon>
        <taxon>Ruminantia</taxon>
        <taxon>Pecora</taxon>
        <taxon>Cervidae</taxon>
        <taxon>Odocoileinae</taxon>
        <taxon>Rangifer</taxon>
    </lineage>
</organism>
<reference evidence="2" key="1">
    <citation type="submission" date="2023-04" db="EMBL/GenBank/DDBJ databases">
        <authorList>
            <consortium name="ELIXIR-Norway"/>
        </authorList>
    </citation>
    <scope>NUCLEOTIDE SEQUENCE [LARGE SCALE GENOMIC DNA]</scope>
</reference>
<evidence type="ECO:0000256" key="1">
    <source>
        <dbReference type="SAM" id="MobiDB-lite"/>
    </source>
</evidence>
<evidence type="ECO:0000313" key="3">
    <source>
        <dbReference type="Proteomes" id="UP001176941"/>
    </source>
</evidence>
<evidence type="ECO:0000313" key="2">
    <source>
        <dbReference type="EMBL" id="CAI9159943.1"/>
    </source>
</evidence>
<feature type="region of interest" description="Disordered" evidence="1">
    <location>
        <begin position="261"/>
        <end position="315"/>
    </location>
</feature>
<dbReference type="Proteomes" id="UP001176941">
    <property type="component" value="Chromosome 19"/>
</dbReference>
<name>A0ABN8YEI9_RANTA</name>
<sequence length="315" mass="33149">MQTRSTGRNCVPPPRIETGQEHVLLSAYHAASTLDASPVSILPSNQFRAWGTPPRPAPQHSLPRACARRLPKEAVGIGPPQGRSFSSRELSVMDRHCCPRIPCRSPSPRCAGVGVRVGLREAVSWVPTTRATQGQQELPAPALGRALLFQRGDGSLPDLRGGGMLRTATAPRRRGQPANAAGCPGGGLGERRLMVRRPEAVTGQLSTSEVGSSFPSVNRCGSQDLFWPRASRCAAKDTEPVPGPGLERPTLLGSCHTCAEAQRASGKNERHTAPSPSPPVASASSRLATDPQPQMGPLPCSTTPACGSPGRELLG</sequence>